<reference evidence="2 3" key="1">
    <citation type="submission" date="2016-10" db="EMBL/GenBank/DDBJ databases">
        <authorList>
            <person name="de Groot N.N."/>
        </authorList>
    </citation>
    <scope>NUCLEOTIDE SEQUENCE [LARGE SCALE GENOMIC DNA]</scope>
    <source>
        <strain evidence="3">DSM 938 / 37b4</strain>
    </source>
</reference>
<proteinExistence type="predicted"/>
<dbReference type="Proteomes" id="UP000183812">
    <property type="component" value="Unassembled WGS sequence"/>
</dbReference>
<dbReference type="AlphaFoldDB" id="A0A1G7H0M4"/>
<evidence type="ECO:0000313" key="3">
    <source>
        <dbReference type="Proteomes" id="UP000183812"/>
    </source>
</evidence>
<name>A0A1G7H0M4_RHOCA</name>
<feature type="region of interest" description="Disordered" evidence="1">
    <location>
        <begin position="42"/>
        <end position="62"/>
    </location>
</feature>
<organism evidence="2 3">
    <name type="scientific">Rhodobacter capsulatus</name>
    <name type="common">Rhodopseudomonas capsulata</name>
    <dbReference type="NCBI Taxonomy" id="1061"/>
    <lineage>
        <taxon>Bacteria</taxon>
        <taxon>Pseudomonadati</taxon>
        <taxon>Pseudomonadota</taxon>
        <taxon>Alphaproteobacteria</taxon>
        <taxon>Rhodobacterales</taxon>
        <taxon>Rhodobacter group</taxon>
        <taxon>Rhodobacter</taxon>
    </lineage>
</organism>
<evidence type="ECO:0000313" key="2">
    <source>
        <dbReference type="EMBL" id="SDE93853.1"/>
    </source>
</evidence>
<sequence length="62" mass="6721">MNEKPQQNKAIAENLDPRALRAALQDRQASRPGLAQLLDRAAAQIRPAGEAPTGSEVDDRDD</sequence>
<gene>
    <name evidence="2" type="ORF">SAMN04244550_01360</name>
</gene>
<accession>A0A1G7H0M4</accession>
<dbReference type="RefSeq" id="WP_074553266.1">
    <property type="nucleotide sequence ID" value="NZ_CP119563.1"/>
</dbReference>
<dbReference type="EMBL" id="FNAY01000005">
    <property type="protein sequence ID" value="SDE93853.1"/>
    <property type="molecule type" value="Genomic_DNA"/>
</dbReference>
<evidence type="ECO:0000256" key="1">
    <source>
        <dbReference type="SAM" id="MobiDB-lite"/>
    </source>
</evidence>
<protein>
    <submittedName>
        <fullName evidence="2">Uncharacterized protein</fullName>
    </submittedName>
</protein>